<comment type="caution">
    <text evidence="1">The sequence shown here is derived from an EMBL/GenBank/DDBJ whole genome shotgun (WGS) entry which is preliminary data.</text>
</comment>
<gene>
    <name evidence="1" type="ORF">TASIC1_0004064100</name>
</gene>
<proteinExistence type="predicted"/>
<evidence type="ECO:0000313" key="1">
    <source>
        <dbReference type="EMBL" id="GFP55016.1"/>
    </source>
</evidence>
<accession>A0A6V8QT76</accession>
<organism evidence="1 2">
    <name type="scientific">Trichoderma asperellum</name>
    <name type="common">Filamentous fungus</name>
    <dbReference type="NCBI Taxonomy" id="101201"/>
    <lineage>
        <taxon>Eukaryota</taxon>
        <taxon>Fungi</taxon>
        <taxon>Dikarya</taxon>
        <taxon>Ascomycota</taxon>
        <taxon>Pezizomycotina</taxon>
        <taxon>Sordariomycetes</taxon>
        <taxon>Hypocreomycetidae</taxon>
        <taxon>Hypocreales</taxon>
        <taxon>Hypocreaceae</taxon>
        <taxon>Trichoderma</taxon>
    </lineage>
</organism>
<sequence>MPSPTGGYCLGDIKEEQKGEELTRPYLTSCKPCRFTTKDGRDYVNTRVREFMRLNEIEKLTTPTVDPMGSIKTLDEALSKGLVIFHQLRTKIVLTALKGNTGIYGCCITDDLEEYIRLYRFLAKFATDEDETGVKEVLQLRALKERQEAMERKSISSRLKKIKSARKSDNDDNAALGELTRERNRRFAQLNDALELMEKHCVLINMVQDNMVWNAAVLFSLKGSNQGKLFTNGFEAKHFTKLANGMWSVRMKWRANYKAECRPGTVWVDRRFGCLDKTKIDWIKMPPARIISGPGDMEFLVDVRVRDDVFYEVIGDEFREETQRL</sequence>
<reference evidence="1 2" key="1">
    <citation type="submission" date="2020-07" db="EMBL/GenBank/DDBJ databases">
        <title>Trichoderma asperellum IC-1 whole genome shotgun sequence.</title>
        <authorList>
            <person name="Kanamasa S."/>
            <person name="Takahashi H."/>
        </authorList>
    </citation>
    <scope>NUCLEOTIDE SEQUENCE [LARGE SCALE GENOMIC DNA]</scope>
    <source>
        <strain evidence="1 2">IC-1</strain>
    </source>
</reference>
<protein>
    <submittedName>
        <fullName evidence="1">Uncharacterized protein</fullName>
    </submittedName>
</protein>
<dbReference type="AlphaFoldDB" id="A0A6V8QT76"/>
<dbReference type="EMBL" id="BLZH01000004">
    <property type="protein sequence ID" value="GFP55016.1"/>
    <property type="molecule type" value="Genomic_DNA"/>
</dbReference>
<name>A0A6V8QT76_TRIAP</name>
<dbReference type="OrthoDB" id="4889728at2759"/>
<dbReference type="Proteomes" id="UP000517252">
    <property type="component" value="Unassembled WGS sequence"/>
</dbReference>
<evidence type="ECO:0000313" key="2">
    <source>
        <dbReference type="Proteomes" id="UP000517252"/>
    </source>
</evidence>